<protein>
    <submittedName>
        <fullName evidence="2">Uncharacterized protein</fullName>
    </submittedName>
</protein>
<evidence type="ECO:0000313" key="2">
    <source>
        <dbReference type="EMBL" id="GBP59810.1"/>
    </source>
</evidence>
<comment type="caution">
    <text evidence="2">The sequence shown here is derived from an EMBL/GenBank/DDBJ whole genome shotgun (WGS) entry which is preliminary data.</text>
</comment>
<evidence type="ECO:0000256" key="1">
    <source>
        <dbReference type="SAM" id="MobiDB-lite"/>
    </source>
</evidence>
<dbReference type="AlphaFoldDB" id="A0A4C1X9T7"/>
<reference evidence="2 3" key="1">
    <citation type="journal article" date="2019" name="Commun. Biol.">
        <title>The bagworm genome reveals a unique fibroin gene that provides high tensile strength.</title>
        <authorList>
            <person name="Kono N."/>
            <person name="Nakamura H."/>
            <person name="Ohtoshi R."/>
            <person name="Tomita M."/>
            <person name="Numata K."/>
            <person name="Arakawa K."/>
        </authorList>
    </citation>
    <scope>NUCLEOTIDE SEQUENCE [LARGE SCALE GENOMIC DNA]</scope>
</reference>
<proteinExistence type="predicted"/>
<name>A0A4C1X9T7_EUMVA</name>
<keyword evidence="3" id="KW-1185">Reference proteome</keyword>
<sequence length="159" mass="17667">MVAARDARDSPAQRLMNRQIRFICRRASSDPPHGPHTCVVYFSEDDIFSKRRGRSPIRHKVEKSDTESELEGGRGAGSRAGTELRTMDRTGVEIVKPGSESRTVLGPELKSGTRLRLTASLHENVKEFAVAPGRLRLYDVSSVSRQSVISTAFASRIMR</sequence>
<evidence type="ECO:0000313" key="3">
    <source>
        <dbReference type="Proteomes" id="UP000299102"/>
    </source>
</evidence>
<dbReference type="EMBL" id="BGZK01000771">
    <property type="protein sequence ID" value="GBP59810.1"/>
    <property type="molecule type" value="Genomic_DNA"/>
</dbReference>
<gene>
    <name evidence="2" type="ORF">EVAR_30079_1</name>
</gene>
<feature type="region of interest" description="Disordered" evidence="1">
    <location>
        <begin position="53"/>
        <end position="89"/>
    </location>
</feature>
<organism evidence="2 3">
    <name type="scientific">Eumeta variegata</name>
    <name type="common">Bagworm moth</name>
    <name type="synonym">Eumeta japonica</name>
    <dbReference type="NCBI Taxonomy" id="151549"/>
    <lineage>
        <taxon>Eukaryota</taxon>
        <taxon>Metazoa</taxon>
        <taxon>Ecdysozoa</taxon>
        <taxon>Arthropoda</taxon>
        <taxon>Hexapoda</taxon>
        <taxon>Insecta</taxon>
        <taxon>Pterygota</taxon>
        <taxon>Neoptera</taxon>
        <taxon>Endopterygota</taxon>
        <taxon>Lepidoptera</taxon>
        <taxon>Glossata</taxon>
        <taxon>Ditrysia</taxon>
        <taxon>Tineoidea</taxon>
        <taxon>Psychidae</taxon>
        <taxon>Oiketicinae</taxon>
        <taxon>Eumeta</taxon>
    </lineage>
</organism>
<dbReference type="Proteomes" id="UP000299102">
    <property type="component" value="Unassembled WGS sequence"/>
</dbReference>
<accession>A0A4C1X9T7</accession>